<dbReference type="RefSeq" id="WP_115483539.1">
    <property type="nucleotide sequence ID" value="NZ_QRCT01000051.1"/>
</dbReference>
<keyword evidence="3" id="KW-1185">Reference proteome</keyword>
<sequence length="231" mass="25975">MGVSININSEVYKNYAASTKTATAIKKATVSVKNSADEVIVYEGSVKNGKVAYTFKLDITSYILDKIKNSSNEMTEEEKEKMSEKIYQKIKSGKKLTPEEERYLQKTNPMLFQQYKRIRAMADAMAAQLKHAKSKQQANDIITTSMSGVSDKDPYKEFVLAALNEVAKAYKSAPGYSLLPDTDADLAKRRNVKENDNFEKDAEEQDDNFDPMSWSPIQDVIDAMPSFNFSA</sequence>
<dbReference type="AlphaFoldDB" id="A0A371AQH5"/>
<evidence type="ECO:0000313" key="3">
    <source>
        <dbReference type="Proteomes" id="UP000255036"/>
    </source>
</evidence>
<evidence type="ECO:0000256" key="1">
    <source>
        <dbReference type="SAM" id="MobiDB-lite"/>
    </source>
</evidence>
<dbReference type="Proteomes" id="UP000255036">
    <property type="component" value="Unassembled WGS sequence"/>
</dbReference>
<protein>
    <submittedName>
        <fullName evidence="2">Uncharacterized protein</fullName>
    </submittedName>
</protein>
<gene>
    <name evidence="2" type="ORF">DWV06_17635</name>
</gene>
<dbReference type="EMBL" id="QRCT01000051">
    <property type="protein sequence ID" value="RDU21807.1"/>
    <property type="molecule type" value="Genomic_DNA"/>
</dbReference>
<dbReference type="OrthoDB" id="2066348at2"/>
<organism evidence="2 3">
    <name type="scientific">Anaerosacchariphilus polymeriproducens</name>
    <dbReference type="NCBI Taxonomy" id="1812858"/>
    <lineage>
        <taxon>Bacteria</taxon>
        <taxon>Bacillati</taxon>
        <taxon>Bacillota</taxon>
        <taxon>Clostridia</taxon>
        <taxon>Lachnospirales</taxon>
        <taxon>Lachnospiraceae</taxon>
        <taxon>Anaerosacchariphilus</taxon>
    </lineage>
</organism>
<proteinExistence type="predicted"/>
<evidence type="ECO:0000313" key="2">
    <source>
        <dbReference type="EMBL" id="RDU21807.1"/>
    </source>
</evidence>
<feature type="compositionally biased region" description="Basic and acidic residues" evidence="1">
    <location>
        <begin position="185"/>
        <end position="200"/>
    </location>
</feature>
<feature type="region of interest" description="Disordered" evidence="1">
    <location>
        <begin position="180"/>
        <end position="215"/>
    </location>
</feature>
<name>A0A371AQH5_9FIRM</name>
<comment type="caution">
    <text evidence="2">The sequence shown here is derived from an EMBL/GenBank/DDBJ whole genome shotgun (WGS) entry which is preliminary data.</text>
</comment>
<accession>A0A371AQH5</accession>
<reference evidence="2 3" key="1">
    <citation type="submission" date="2018-07" db="EMBL/GenBank/DDBJ databases">
        <title>Anaerosacharophilus polymeroproducens gen. nov. sp. nov., an anaerobic bacterium isolated from salt field.</title>
        <authorList>
            <person name="Kim W."/>
            <person name="Yang S.-H."/>
            <person name="Oh J."/>
            <person name="Lee J.-H."/>
            <person name="Kwon K.K."/>
        </authorList>
    </citation>
    <scope>NUCLEOTIDE SEQUENCE [LARGE SCALE GENOMIC DNA]</scope>
    <source>
        <strain evidence="2 3">MCWD5</strain>
    </source>
</reference>